<evidence type="ECO:0000256" key="9">
    <source>
        <dbReference type="SAM" id="MobiDB-lite"/>
    </source>
</evidence>
<feature type="compositionally biased region" description="Polar residues" evidence="9">
    <location>
        <begin position="215"/>
        <end position="237"/>
    </location>
</feature>
<dbReference type="Gene3D" id="6.10.140.820">
    <property type="match status" value="1"/>
</dbReference>
<dbReference type="InterPro" id="IPR017916">
    <property type="entry name" value="SB_dom"/>
</dbReference>
<dbReference type="PROSITE" id="PS51322">
    <property type="entry name" value="UEV"/>
    <property type="match status" value="1"/>
</dbReference>
<keyword evidence="6 8" id="KW-0175">Coiled coil</keyword>
<dbReference type="CDD" id="cd22249">
    <property type="entry name" value="UDM1_RNF168_RNF169-like"/>
    <property type="match status" value="1"/>
</dbReference>
<feature type="domain" description="SB" evidence="10">
    <location>
        <begin position="338"/>
        <end position="404"/>
    </location>
</feature>
<feature type="coiled-coil region" evidence="8">
    <location>
        <begin position="256"/>
        <end position="311"/>
    </location>
</feature>
<evidence type="ECO:0000256" key="6">
    <source>
        <dbReference type="ARBA" id="ARBA00023054"/>
    </source>
</evidence>
<evidence type="ECO:0000256" key="1">
    <source>
        <dbReference type="ARBA" id="ARBA00004177"/>
    </source>
</evidence>
<evidence type="ECO:0000256" key="7">
    <source>
        <dbReference type="PROSITE-ProRule" id="PRU00644"/>
    </source>
</evidence>
<dbReference type="PANTHER" id="PTHR23306">
    <property type="entry name" value="TUMOR SUSCEPTIBILITY GENE 101 PROTEIN-RELATED"/>
    <property type="match status" value="1"/>
</dbReference>
<keyword evidence="13" id="KW-1185">Reference proteome</keyword>
<feature type="domain" description="UEV" evidence="11">
    <location>
        <begin position="2"/>
        <end position="145"/>
    </location>
</feature>
<feature type="region of interest" description="Disordered" evidence="9">
    <location>
        <begin position="144"/>
        <end position="237"/>
    </location>
</feature>
<dbReference type="PROSITE" id="PS51312">
    <property type="entry name" value="SB"/>
    <property type="match status" value="1"/>
</dbReference>
<dbReference type="InterPro" id="IPR037202">
    <property type="entry name" value="ESCRT_assembly_dom"/>
</dbReference>
<dbReference type="InterPro" id="IPR016135">
    <property type="entry name" value="UBQ-conjugating_enzyme/RWD"/>
</dbReference>
<dbReference type="Pfam" id="PF09454">
    <property type="entry name" value="Vps23_core"/>
    <property type="match status" value="1"/>
</dbReference>
<name>A0A9J6C6A4_POLVA</name>
<dbReference type="AlphaFoldDB" id="A0A9J6C6A4"/>
<evidence type="ECO:0008006" key="14">
    <source>
        <dbReference type="Google" id="ProtNLM"/>
    </source>
</evidence>
<dbReference type="GO" id="GO:0000813">
    <property type="term" value="C:ESCRT I complex"/>
    <property type="evidence" value="ECO:0007669"/>
    <property type="project" value="TreeGrafter"/>
</dbReference>
<evidence type="ECO:0000259" key="10">
    <source>
        <dbReference type="PROSITE" id="PS51312"/>
    </source>
</evidence>
<dbReference type="CDD" id="cd11685">
    <property type="entry name" value="UEV_TSG101-like"/>
    <property type="match status" value="1"/>
</dbReference>
<comment type="caution">
    <text evidence="12">The sequence shown here is derived from an EMBL/GenBank/DDBJ whole genome shotgun (WGS) entry which is preliminary data.</text>
</comment>
<dbReference type="GO" id="GO:0008333">
    <property type="term" value="P:endosome to lysosome transport"/>
    <property type="evidence" value="ECO:0007669"/>
    <property type="project" value="TreeGrafter"/>
</dbReference>
<evidence type="ECO:0000256" key="4">
    <source>
        <dbReference type="ARBA" id="ARBA00022753"/>
    </source>
</evidence>
<dbReference type="GO" id="GO:0043130">
    <property type="term" value="F:ubiquitin binding"/>
    <property type="evidence" value="ECO:0007669"/>
    <property type="project" value="TreeGrafter"/>
</dbReference>
<comment type="subcellular location">
    <subcellularLocation>
        <location evidence="1">Endosome</location>
    </subcellularLocation>
</comment>
<evidence type="ECO:0000256" key="2">
    <source>
        <dbReference type="ARBA" id="ARBA00009594"/>
    </source>
</evidence>
<comment type="similarity">
    <text evidence="2">Belongs to the ubiquitin-conjugating enzyme family. UEV subfamily.</text>
</comment>
<dbReference type="InterPro" id="IPR008883">
    <property type="entry name" value="UEV_N"/>
</dbReference>
<dbReference type="Proteomes" id="UP001107558">
    <property type="component" value="Chromosome 2"/>
</dbReference>
<sequence length="404" mass="45640">MAMTPAQLTKYLSKYKNLNATKKDVLQALEQYRALTFRQDSYVFNDGTRKDLLNLSGTIPVIYKKNTYHIPVCIWIMDTHPSNAPICYVTPTSDMHIKVSMYVDHNGKVYLPYLHDWSPNTSDLLGLIQVMIVTFGEHPPVYSKPKESVTPYPSQTPFMPQPGINQSSFQYPPQSSSAYPPYPTPSGATNFGSFPYPPQTNASPYPPSTGFMPSMPQNSFNSPTQSNNSAASSGTGTITEEHIKLSLISAVEDKMRRRIQEKVNQYQAEIQTLKRTKQELVEGQNKLSEIINKLERDETELKKNIQLLHDKDVELAKSLEQLEQNDEIDVDEAVTTTAPLYKQLINAYAEEAAIEDAIYYLGEALRKGVIDLEVFLKQVRQLARKQFMNRALMQKCRQKAGLAG</sequence>
<dbReference type="GO" id="GO:0015031">
    <property type="term" value="P:protein transport"/>
    <property type="evidence" value="ECO:0007669"/>
    <property type="project" value="UniProtKB-UniRule"/>
</dbReference>
<dbReference type="Pfam" id="PF05743">
    <property type="entry name" value="UEV"/>
    <property type="match status" value="1"/>
</dbReference>
<dbReference type="Gene3D" id="3.10.110.10">
    <property type="entry name" value="Ubiquitin Conjugating Enzyme"/>
    <property type="match status" value="1"/>
</dbReference>
<dbReference type="PANTHER" id="PTHR23306:SF3">
    <property type="entry name" value="TUMOR SUPPRESSOR PROTEIN 101"/>
    <property type="match status" value="1"/>
</dbReference>
<dbReference type="Gene3D" id="6.10.250.370">
    <property type="match status" value="1"/>
</dbReference>
<dbReference type="SUPFAM" id="SSF54495">
    <property type="entry name" value="UBC-like"/>
    <property type="match status" value="1"/>
</dbReference>
<keyword evidence="5 7" id="KW-0653">Protein transport</keyword>
<gene>
    <name evidence="12" type="ORF">PVAND_007140</name>
</gene>
<reference evidence="12" key="1">
    <citation type="submission" date="2021-03" db="EMBL/GenBank/DDBJ databases">
        <title>Chromosome level genome of the anhydrobiotic midge Polypedilum vanderplanki.</title>
        <authorList>
            <person name="Yoshida Y."/>
            <person name="Kikawada T."/>
            <person name="Gusev O."/>
        </authorList>
    </citation>
    <scope>NUCLEOTIDE SEQUENCE</scope>
    <source>
        <strain evidence="12">NIAS01</strain>
        <tissue evidence="12">Whole body or cell culture</tissue>
    </source>
</reference>
<evidence type="ECO:0000259" key="11">
    <source>
        <dbReference type="PROSITE" id="PS51322"/>
    </source>
</evidence>
<dbReference type="OrthoDB" id="306304at2759"/>
<dbReference type="EMBL" id="JADBJN010000002">
    <property type="protein sequence ID" value="KAG5677376.1"/>
    <property type="molecule type" value="Genomic_DNA"/>
</dbReference>
<proteinExistence type="inferred from homology"/>
<dbReference type="InterPro" id="IPR052070">
    <property type="entry name" value="ESCRT-I_UEV_domain"/>
</dbReference>
<evidence type="ECO:0000256" key="3">
    <source>
        <dbReference type="ARBA" id="ARBA00022448"/>
    </source>
</evidence>
<dbReference type="SUPFAM" id="SSF140111">
    <property type="entry name" value="Endosomal sorting complex assembly domain"/>
    <property type="match status" value="1"/>
</dbReference>
<keyword evidence="4" id="KW-0967">Endosome</keyword>
<evidence type="ECO:0000256" key="8">
    <source>
        <dbReference type="SAM" id="Coils"/>
    </source>
</evidence>
<keyword evidence="3 7" id="KW-0813">Transport</keyword>
<feature type="compositionally biased region" description="Low complexity" evidence="9">
    <location>
        <begin position="166"/>
        <end position="179"/>
    </location>
</feature>
<accession>A0A9J6C6A4</accession>
<protein>
    <recommendedName>
        <fullName evidence="14">Tumor susceptibility gene 101 protein</fullName>
    </recommendedName>
</protein>
<evidence type="ECO:0000313" key="13">
    <source>
        <dbReference type="Proteomes" id="UP001107558"/>
    </source>
</evidence>
<evidence type="ECO:0000256" key="5">
    <source>
        <dbReference type="ARBA" id="ARBA00022927"/>
    </source>
</evidence>
<evidence type="ECO:0000313" key="12">
    <source>
        <dbReference type="EMBL" id="KAG5677376.1"/>
    </source>
</evidence>
<organism evidence="12 13">
    <name type="scientific">Polypedilum vanderplanki</name>
    <name type="common">Sleeping chironomid midge</name>
    <dbReference type="NCBI Taxonomy" id="319348"/>
    <lineage>
        <taxon>Eukaryota</taxon>
        <taxon>Metazoa</taxon>
        <taxon>Ecdysozoa</taxon>
        <taxon>Arthropoda</taxon>
        <taxon>Hexapoda</taxon>
        <taxon>Insecta</taxon>
        <taxon>Pterygota</taxon>
        <taxon>Neoptera</taxon>
        <taxon>Endopterygota</taxon>
        <taxon>Diptera</taxon>
        <taxon>Nematocera</taxon>
        <taxon>Chironomoidea</taxon>
        <taxon>Chironomidae</taxon>
        <taxon>Chironominae</taxon>
        <taxon>Polypedilum</taxon>
        <taxon>Polypedilum</taxon>
    </lineage>
</organism>